<reference evidence="2" key="3">
    <citation type="submission" date="2016-03" db="UniProtKB">
        <authorList>
            <consortium name="EnsemblProtists"/>
        </authorList>
    </citation>
    <scope>IDENTIFICATION</scope>
</reference>
<name>L1JX25_GUITC</name>
<dbReference type="OMA" id="IMHYANF"/>
<organism evidence="1">
    <name type="scientific">Guillardia theta (strain CCMP2712)</name>
    <name type="common">Cryptophyte</name>
    <dbReference type="NCBI Taxonomy" id="905079"/>
    <lineage>
        <taxon>Eukaryota</taxon>
        <taxon>Cryptophyceae</taxon>
        <taxon>Pyrenomonadales</taxon>
        <taxon>Geminigeraceae</taxon>
        <taxon>Guillardia</taxon>
    </lineage>
</organism>
<accession>L1JX25</accession>
<evidence type="ECO:0000313" key="3">
    <source>
        <dbReference type="Proteomes" id="UP000011087"/>
    </source>
</evidence>
<keyword evidence="3" id="KW-1185">Reference proteome</keyword>
<dbReference type="PaxDb" id="55529-EKX52874"/>
<protein>
    <submittedName>
        <fullName evidence="1 2">Uncharacterized protein</fullName>
    </submittedName>
</protein>
<sequence>VSELFSLVRFLRLDPYAFYFDRTGQCKSLNWDMGPTGKICAQCGKHRISHFCWWNKHIMNPISSYGYQGKGRTAMMRLKHEV</sequence>
<feature type="non-terminal residue" evidence="1">
    <location>
        <position position="82"/>
    </location>
</feature>
<dbReference type="RefSeq" id="XP_005839854.1">
    <property type="nucleotide sequence ID" value="XM_005839797.1"/>
</dbReference>
<dbReference type="GeneID" id="17309659"/>
<dbReference type="EnsemblProtists" id="EKX52874">
    <property type="protein sequence ID" value="EKX52874"/>
    <property type="gene ID" value="GUITHDRAFT_43495"/>
</dbReference>
<reference evidence="3" key="2">
    <citation type="submission" date="2012-11" db="EMBL/GenBank/DDBJ databases">
        <authorList>
            <person name="Kuo A."/>
            <person name="Curtis B.A."/>
            <person name="Tanifuji G."/>
            <person name="Burki F."/>
            <person name="Gruber A."/>
            <person name="Irimia M."/>
            <person name="Maruyama S."/>
            <person name="Arias M.C."/>
            <person name="Ball S.G."/>
            <person name="Gile G.H."/>
            <person name="Hirakawa Y."/>
            <person name="Hopkins J.F."/>
            <person name="Rensing S.A."/>
            <person name="Schmutz J."/>
            <person name="Symeonidi A."/>
            <person name="Elias M."/>
            <person name="Eveleigh R.J."/>
            <person name="Herman E.K."/>
            <person name="Klute M.J."/>
            <person name="Nakayama T."/>
            <person name="Obornik M."/>
            <person name="Reyes-Prieto A."/>
            <person name="Armbrust E.V."/>
            <person name="Aves S.J."/>
            <person name="Beiko R.G."/>
            <person name="Coutinho P."/>
            <person name="Dacks J.B."/>
            <person name="Durnford D.G."/>
            <person name="Fast N.M."/>
            <person name="Green B.R."/>
            <person name="Grisdale C."/>
            <person name="Hempe F."/>
            <person name="Henrissat B."/>
            <person name="Hoppner M.P."/>
            <person name="Ishida K.-I."/>
            <person name="Kim E."/>
            <person name="Koreny L."/>
            <person name="Kroth P.G."/>
            <person name="Liu Y."/>
            <person name="Malik S.-B."/>
            <person name="Maier U.G."/>
            <person name="McRose D."/>
            <person name="Mock T."/>
            <person name="Neilson J.A."/>
            <person name="Onodera N.T."/>
            <person name="Poole A.M."/>
            <person name="Pritham E.J."/>
            <person name="Richards T.A."/>
            <person name="Rocap G."/>
            <person name="Roy S.W."/>
            <person name="Sarai C."/>
            <person name="Schaack S."/>
            <person name="Shirato S."/>
            <person name="Slamovits C.H."/>
            <person name="Spencer D.F."/>
            <person name="Suzuki S."/>
            <person name="Worden A.Z."/>
            <person name="Zauner S."/>
            <person name="Barry K."/>
            <person name="Bell C."/>
            <person name="Bharti A.K."/>
            <person name="Crow J.A."/>
            <person name="Grimwood J."/>
            <person name="Kramer R."/>
            <person name="Lindquist E."/>
            <person name="Lucas S."/>
            <person name="Salamov A."/>
            <person name="McFadden G.I."/>
            <person name="Lane C.E."/>
            <person name="Keeling P.J."/>
            <person name="Gray M.W."/>
            <person name="Grigoriev I.V."/>
            <person name="Archibald J.M."/>
        </authorList>
    </citation>
    <scope>NUCLEOTIDE SEQUENCE</scope>
    <source>
        <strain evidence="3">CCMP2712</strain>
    </source>
</reference>
<proteinExistence type="predicted"/>
<feature type="non-terminal residue" evidence="1">
    <location>
        <position position="1"/>
    </location>
</feature>
<dbReference type="EMBL" id="JH992971">
    <property type="protein sequence ID" value="EKX52874.1"/>
    <property type="molecule type" value="Genomic_DNA"/>
</dbReference>
<dbReference type="eggNOG" id="KOG1002">
    <property type="taxonomic scope" value="Eukaryota"/>
</dbReference>
<reference evidence="1 3" key="1">
    <citation type="journal article" date="2012" name="Nature">
        <title>Algal genomes reveal evolutionary mosaicism and the fate of nucleomorphs.</title>
        <authorList>
            <consortium name="DOE Joint Genome Institute"/>
            <person name="Curtis B.A."/>
            <person name="Tanifuji G."/>
            <person name="Burki F."/>
            <person name="Gruber A."/>
            <person name="Irimia M."/>
            <person name="Maruyama S."/>
            <person name="Arias M.C."/>
            <person name="Ball S.G."/>
            <person name="Gile G.H."/>
            <person name="Hirakawa Y."/>
            <person name="Hopkins J.F."/>
            <person name="Kuo A."/>
            <person name="Rensing S.A."/>
            <person name="Schmutz J."/>
            <person name="Symeonidi A."/>
            <person name="Elias M."/>
            <person name="Eveleigh R.J."/>
            <person name="Herman E.K."/>
            <person name="Klute M.J."/>
            <person name="Nakayama T."/>
            <person name="Obornik M."/>
            <person name="Reyes-Prieto A."/>
            <person name="Armbrust E.V."/>
            <person name="Aves S.J."/>
            <person name="Beiko R.G."/>
            <person name="Coutinho P."/>
            <person name="Dacks J.B."/>
            <person name="Durnford D.G."/>
            <person name="Fast N.M."/>
            <person name="Green B.R."/>
            <person name="Grisdale C.J."/>
            <person name="Hempel F."/>
            <person name="Henrissat B."/>
            <person name="Hoppner M.P."/>
            <person name="Ishida K."/>
            <person name="Kim E."/>
            <person name="Koreny L."/>
            <person name="Kroth P.G."/>
            <person name="Liu Y."/>
            <person name="Malik S.B."/>
            <person name="Maier U.G."/>
            <person name="McRose D."/>
            <person name="Mock T."/>
            <person name="Neilson J.A."/>
            <person name="Onodera N.T."/>
            <person name="Poole A.M."/>
            <person name="Pritham E.J."/>
            <person name="Richards T.A."/>
            <person name="Rocap G."/>
            <person name="Roy S.W."/>
            <person name="Sarai C."/>
            <person name="Schaack S."/>
            <person name="Shirato S."/>
            <person name="Slamovits C.H."/>
            <person name="Spencer D.F."/>
            <person name="Suzuki S."/>
            <person name="Worden A.Z."/>
            <person name="Zauner S."/>
            <person name="Barry K."/>
            <person name="Bell C."/>
            <person name="Bharti A.K."/>
            <person name="Crow J.A."/>
            <person name="Grimwood J."/>
            <person name="Kramer R."/>
            <person name="Lindquist E."/>
            <person name="Lucas S."/>
            <person name="Salamov A."/>
            <person name="McFadden G.I."/>
            <person name="Lane C.E."/>
            <person name="Keeling P.J."/>
            <person name="Gray M.W."/>
            <person name="Grigoriev I.V."/>
            <person name="Archibald J.M."/>
        </authorList>
    </citation>
    <scope>NUCLEOTIDE SEQUENCE</scope>
    <source>
        <strain evidence="1 3">CCMP2712</strain>
    </source>
</reference>
<dbReference type="HOGENOM" id="CLU_2565458_0_0_1"/>
<dbReference type="KEGG" id="gtt:GUITHDRAFT_43495"/>
<dbReference type="Proteomes" id="UP000011087">
    <property type="component" value="Unassembled WGS sequence"/>
</dbReference>
<evidence type="ECO:0000313" key="2">
    <source>
        <dbReference type="EnsemblProtists" id="EKX52874"/>
    </source>
</evidence>
<gene>
    <name evidence="1" type="ORF">GUITHDRAFT_43495</name>
</gene>
<dbReference type="OrthoDB" id="448448at2759"/>
<evidence type="ECO:0000313" key="1">
    <source>
        <dbReference type="EMBL" id="EKX52874.1"/>
    </source>
</evidence>
<dbReference type="STRING" id="905079.L1JX25"/>
<dbReference type="AlphaFoldDB" id="L1JX25"/>